<feature type="signal peptide" evidence="1">
    <location>
        <begin position="1"/>
        <end position="21"/>
    </location>
</feature>
<evidence type="ECO:0000313" key="2">
    <source>
        <dbReference type="EMBL" id="KAF5313651.1"/>
    </source>
</evidence>
<evidence type="ECO:0000313" key="3">
    <source>
        <dbReference type="Proteomes" id="UP000541558"/>
    </source>
</evidence>
<sequence>MKLTIPSILLGLLSLSTYASAYLDYNELDARDSTNSLLVERNTVDVPFQPSLRSFLETAADAHQRALDDHDDLLGARNGMVTVEFFPMLDGRPLPLARVQVYRGWGPREVQGVLRLQYPQYSPAKAQCLLFHGPPSKLPMATLANVHMGELVILQCATIMGMSKL</sequence>
<comment type="caution">
    <text evidence="2">The sequence shown here is derived from an EMBL/GenBank/DDBJ whole genome shotgun (WGS) entry which is preliminary data.</text>
</comment>
<reference evidence="2 3" key="1">
    <citation type="journal article" date="2020" name="ISME J.">
        <title>Uncovering the hidden diversity of litter-decomposition mechanisms in mushroom-forming fungi.</title>
        <authorList>
            <person name="Floudas D."/>
            <person name="Bentzer J."/>
            <person name="Ahren D."/>
            <person name="Johansson T."/>
            <person name="Persson P."/>
            <person name="Tunlid A."/>
        </authorList>
    </citation>
    <scope>NUCLEOTIDE SEQUENCE [LARGE SCALE GENOMIC DNA]</scope>
    <source>
        <strain evidence="2 3">CBS 175.51</strain>
    </source>
</reference>
<organism evidence="2 3">
    <name type="scientific">Ephemerocybe angulata</name>
    <dbReference type="NCBI Taxonomy" id="980116"/>
    <lineage>
        <taxon>Eukaryota</taxon>
        <taxon>Fungi</taxon>
        <taxon>Dikarya</taxon>
        <taxon>Basidiomycota</taxon>
        <taxon>Agaricomycotina</taxon>
        <taxon>Agaricomycetes</taxon>
        <taxon>Agaricomycetidae</taxon>
        <taxon>Agaricales</taxon>
        <taxon>Agaricineae</taxon>
        <taxon>Psathyrellaceae</taxon>
        <taxon>Ephemerocybe</taxon>
    </lineage>
</organism>
<keyword evidence="3" id="KW-1185">Reference proteome</keyword>
<feature type="chain" id="PRO_5034078092" evidence="1">
    <location>
        <begin position="22"/>
        <end position="165"/>
    </location>
</feature>
<evidence type="ECO:0000256" key="1">
    <source>
        <dbReference type="SAM" id="SignalP"/>
    </source>
</evidence>
<protein>
    <submittedName>
        <fullName evidence="2">Uncharacterized protein</fullName>
    </submittedName>
</protein>
<dbReference type="Proteomes" id="UP000541558">
    <property type="component" value="Unassembled WGS sequence"/>
</dbReference>
<dbReference type="AlphaFoldDB" id="A0A8H5AZS7"/>
<dbReference type="EMBL" id="JAACJK010000223">
    <property type="protein sequence ID" value="KAF5313651.1"/>
    <property type="molecule type" value="Genomic_DNA"/>
</dbReference>
<dbReference type="OrthoDB" id="3095851at2759"/>
<keyword evidence="1" id="KW-0732">Signal</keyword>
<proteinExistence type="predicted"/>
<accession>A0A8H5AZS7</accession>
<gene>
    <name evidence="2" type="ORF">D9611_010078</name>
</gene>
<name>A0A8H5AZS7_9AGAR</name>